<dbReference type="NCBIfam" id="TIGR01590">
    <property type="entry name" value="yir-bir-cir_Pla"/>
    <property type="match status" value="1"/>
</dbReference>
<evidence type="ECO:0000256" key="2">
    <source>
        <dbReference type="SAM" id="SignalP"/>
    </source>
</evidence>
<sequence>MRFLIIIIFFIFFVICEKFKNVWEDFPDTLGSDGKYQFNSNKHFKTYCNNNTCDMPLEKINAGCLYLFDAFFKDSNLFKSVANSNINIVEYIMIWLSYMLSLKENNESHISTLQHFYKTDIKGGDKYSNPIVNISEYSSYKELIDTKCYFLSMNKSMITKLYDAFKLLCEMHIEYEKNKSNCTKCSEKAEAFVTKYNELNRDHNNIDESSYKQLLCTLSTDYDNFKNKCNNTQCCKSSPLPTIDKNITVKCSAQMSGDTSSSSIGNKLFIVLSIFVAIGIFLGISYKVNNKEFKNYFHYIYANVNTKFIRFLIYYISIRYLDFGNDFKNKN</sequence>
<evidence type="ECO:0000313" key="3">
    <source>
        <dbReference type="EMBL" id="EAA17742.1"/>
    </source>
</evidence>
<dbReference type="AlphaFoldDB" id="Q7RCU6"/>
<proteinExistence type="predicted"/>
<feature type="transmembrane region" description="Helical" evidence="1">
    <location>
        <begin position="268"/>
        <end position="286"/>
    </location>
</feature>
<keyword evidence="1" id="KW-1133">Transmembrane helix</keyword>
<evidence type="ECO:0000256" key="1">
    <source>
        <dbReference type="SAM" id="Phobius"/>
    </source>
</evidence>
<dbReference type="InterPro" id="IPR006477">
    <property type="entry name" value="Yir_bir_cir"/>
</dbReference>
<dbReference type="Proteomes" id="UP000008553">
    <property type="component" value="Unassembled WGS sequence"/>
</dbReference>
<accession>Q7RCU6</accession>
<dbReference type="Pfam" id="PF06022">
    <property type="entry name" value="Cir_Bir_Yir"/>
    <property type="match status" value="1"/>
</dbReference>
<keyword evidence="2" id="KW-0732">Signal</keyword>
<dbReference type="EMBL" id="AABL01001834">
    <property type="protein sequence ID" value="EAA17742.1"/>
    <property type="molecule type" value="Genomic_DNA"/>
</dbReference>
<gene>
    <name evidence="3" type="ORF">PY05681</name>
</gene>
<feature type="chain" id="PRO_5004290450" evidence="2">
    <location>
        <begin position="17"/>
        <end position="331"/>
    </location>
</feature>
<reference evidence="3 4" key="1">
    <citation type="journal article" date="2002" name="Nature">
        <title>Genome sequence and comparative analysis of the model rodent malaria parasite Plasmodium yoelii yoelii.</title>
        <authorList>
            <person name="Carlton J.M."/>
            <person name="Angiuoli S.V."/>
            <person name="Suh B.B."/>
            <person name="Kooij T.W."/>
            <person name="Pertea M."/>
            <person name="Silva J.C."/>
            <person name="Ermolaeva M.D."/>
            <person name="Allen J.E."/>
            <person name="Selengut J.D."/>
            <person name="Koo H.L."/>
            <person name="Peterson J.D."/>
            <person name="Pop M."/>
            <person name="Kosack D.S."/>
            <person name="Shumway M.F."/>
            <person name="Bidwell S.L."/>
            <person name="Shallom S.J."/>
            <person name="van Aken S.E."/>
            <person name="Riedmuller S.B."/>
            <person name="Feldblyum T.V."/>
            <person name="Cho J.K."/>
            <person name="Quackenbush J."/>
            <person name="Sedegah M."/>
            <person name="Shoaibi A."/>
            <person name="Cummings L.M."/>
            <person name="Florens L."/>
            <person name="Yates J.R."/>
            <person name="Raine J.D."/>
            <person name="Sinden R.E."/>
            <person name="Harris M.A."/>
            <person name="Cunningham D.A."/>
            <person name="Preiser P.R."/>
            <person name="Bergman L.W."/>
            <person name="Vaidya A.B."/>
            <person name="van Lin L.H."/>
            <person name="Janse C.J."/>
            <person name="Waters A.P."/>
            <person name="Smith H.O."/>
            <person name="White O.R."/>
            <person name="Salzberg S.L."/>
            <person name="Venter J.C."/>
            <person name="Fraser C.M."/>
            <person name="Hoffman S.L."/>
            <person name="Gardner M.J."/>
            <person name="Carucci D.J."/>
        </authorList>
    </citation>
    <scope>NUCLEOTIDE SEQUENCE [LARGE SCALE GENOMIC DNA]</scope>
    <source>
        <strain evidence="3 4">17XNL</strain>
    </source>
</reference>
<keyword evidence="1" id="KW-0812">Transmembrane</keyword>
<keyword evidence="1" id="KW-0472">Membrane</keyword>
<organism evidence="3 4">
    <name type="scientific">Plasmodium yoelii yoelii</name>
    <dbReference type="NCBI Taxonomy" id="73239"/>
    <lineage>
        <taxon>Eukaryota</taxon>
        <taxon>Sar</taxon>
        <taxon>Alveolata</taxon>
        <taxon>Apicomplexa</taxon>
        <taxon>Aconoidasida</taxon>
        <taxon>Haemosporida</taxon>
        <taxon>Plasmodiidae</taxon>
        <taxon>Plasmodium</taxon>
        <taxon>Plasmodium (Vinckeia)</taxon>
    </lineage>
</organism>
<dbReference type="PaxDb" id="73239-Q7RCU6"/>
<evidence type="ECO:0000313" key="4">
    <source>
        <dbReference type="Proteomes" id="UP000008553"/>
    </source>
</evidence>
<comment type="caution">
    <text evidence="3">The sequence shown here is derived from an EMBL/GenBank/DDBJ whole genome shotgun (WGS) entry which is preliminary data.</text>
</comment>
<dbReference type="InParanoid" id="Q7RCU6"/>
<name>Q7RCU6_PLAYO</name>
<protein>
    <submittedName>
        <fullName evidence="3">Yir3 protein</fullName>
    </submittedName>
</protein>
<feature type="signal peptide" evidence="2">
    <location>
        <begin position="1"/>
        <end position="16"/>
    </location>
</feature>
<keyword evidence="4" id="KW-1185">Reference proteome</keyword>